<evidence type="ECO:0000256" key="6">
    <source>
        <dbReference type="ARBA" id="ARBA00023239"/>
    </source>
</evidence>
<keyword evidence="4" id="KW-0620">Polyamine biosynthesis</keyword>
<dbReference type="SUPFAM" id="SSF56276">
    <property type="entry name" value="S-adenosylmethionine decarboxylase"/>
    <property type="match status" value="1"/>
</dbReference>
<dbReference type="PANTHER" id="PTHR33866">
    <property type="entry name" value="S-ADENOSYLMETHIONINE DECARBOXYLASE PROENZYME"/>
    <property type="match status" value="1"/>
</dbReference>
<dbReference type="GO" id="GO:0008295">
    <property type="term" value="P:spermidine biosynthetic process"/>
    <property type="evidence" value="ECO:0007669"/>
    <property type="project" value="InterPro"/>
</dbReference>
<dbReference type="Pfam" id="PF02675">
    <property type="entry name" value="AdoMet_dc"/>
    <property type="match status" value="1"/>
</dbReference>
<dbReference type="EMBL" id="KY052797">
    <property type="protein sequence ID" value="ASE99821.1"/>
    <property type="molecule type" value="Genomic_DNA"/>
</dbReference>
<keyword evidence="5" id="KW-0865">Zymogen</keyword>
<dbReference type="Gene3D" id="3.60.90.10">
    <property type="entry name" value="S-adenosylmethionine decarboxylase"/>
    <property type="match status" value="1"/>
</dbReference>
<keyword evidence="7" id="KW-0704">Schiff base</keyword>
<keyword evidence="2" id="KW-0210">Decarboxylase</keyword>
<evidence type="ECO:0000256" key="7">
    <source>
        <dbReference type="ARBA" id="ARBA00023270"/>
    </source>
</evidence>
<accession>A0A218MKL8</accession>
<comment type="cofactor">
    <cofactor evidence="1">
        <name>pyruvate</name>
        <dbReference type="ChEBI" id="CHEBI:15361"/>
    </cofactor>
</comment>
<keyword evidence="3" id="KW-0068">Autocatalytic cleavage</keyword>
<dbReference type="PANTHER" id="PTHR33866:SF2">
    <property type="entry name" value="S-ADENOSYLMETHIONINE DECARBOXYLASE PROENZYME"/>
    <property type="match status" value="1"/>
</dbReference>
<dbReference type="InterPro" id="IPR016067">
    <property type="entry name" value="S-AdoMet_deCO2ase_core"/>
</dbReference>
<protein>
    <submittedName>
        <fullName evidence="9">Putative S-adenosylmethionine decarboxylase-like protein</fullName>
    </submittedName>
</protein>
<dbReference type="InterPro" id="IPR003826">
    <property type="entry name" value="AdoMetDC_fam_prok"/>
</dbReference>
<evidence type="ECO:0000256" key="5">
    <source>
        <dbReference type="ARBA" id="ARBA00023145"/>
    </source>
</evidence>
<evidence type="ECO:0000256" key="8">
    <source>
        <dbReference type="ARBA" id="ARBA00023317"/>
    </source>
</evidence>
<evidence type="ECO:0000256" key="4">
    <source>
        <dbReference type="ARBA" id="ARBA00023115"/>
    </source>
</evidence>
<evidence type="ECO:0000313" key="9">
    <source>
        <dbReference type="EMBL" id="ASE99821.1"/>
    </source>
</evidence>
<dbReference type="GO" id="GO:0004014">
    <property type="term" value="F:adenosylmethionine decarboxylase activity"/>
    <property type="evidence" value="ECO:0007669"/>
    <property type="project" value="InterPro"/>
</dbReference>
<evidence type="ECO:0000256" key="1">
    <source>
        <dbReference type="ARBA" id="ARBA00001928"/>
    </source>
</evidence>
<evidence type="ECO:0000256" key="2">
    <source>
        <dbReference type="ARBA" id="ARBA00022793"/>
    </source>
</evidence>
<reference evidence="9" key="2">
    <citation type="journal article" date="2017" name="Nat. Commun.">
        <title>Single-virus genomics reveals hidden cosmopolitan and abundant viruses.</title>
        <authorList>
            <person name="Martinez-Hernandez F."/>
            <person name="Fornas O."/>
            <person name="Lluesma Gomez M."/>
            <person name="Bolduc B."/>
            <person name="de la Cruz Pena M.J."/>
            <person name="Martinez J.M."/>
            <person name="Anton J."/>
            <person name="Gasol J.M."/>
            <person name="Rosselli R."/>
            <person name="Rodriguez-Valera F."/>
            <person name="Sullivan M.B."/>
            <person name="Acinas S.G."/>
            <person name="Martinez-Garcia M."/>
        </authorList>
    </citation>
    <scope>NUCLEOTIDE SEQUENCE</scope>
</reference>
<name>A0A218MKL8_9VIRU</name>
<sequence>MKNSLLVHKHLIIRAEASRPPMDEEQLTEWMKEFVESIDMKIFMGPYVKYCRMPGNRGITGVAIIETSHITMHIWDEPNPALMQFDVYSCGEFDVEKICNKIKNDFATTKIEYKFLNRETGLVDL</sequence>
<reference evidence="9" key="1">
    <citation type="submission" date="2016-10" db="EMBL/GenBank/DDBJ databases">
        <authorList>
            <person name="Varghese N."/>
        </authorList>
    </citation>
    <scope>NUCLEOTIDE SEQUENCE</scope>
</reference>
<keyword evidence="8" id="KW-0670">Pyruvate</keyword>
<organism evidence="9">
    <name type="scientific">uncultured virus</name>
    <dbReference type="NCBI Taxonomy" id="340016"/>
    <lineage>
        <taxon>Viruses</taxon>
        <taxon>environmental samples</taxon>
    </lineage>
</organism>
<keyword evidence="6" id="KW-0456">Lyase</keyword>
<evidence type="ECO:0000256" key="3">
    <source>
        <dbReference type="ARBA" id="ARBA00022813"/>
    </source>
</evidence>
<proteinExistence type="predicted"/>